<feature type="signal peptide" evidence="1">
    <location>
        <begin position="1"/>
        <end position="23"/>
    </location>
</feature>
<dbReference type="eggNOG" id="ENOG5032PYG">
    <property type="taxonomic scope" value="Bacteria"/>
</dbReference>
<name>E8X3Q9_GRATM</name>
<gene>
    <name evidence="2" type="ordered locus">AciX9_2300</name>
</gene>
<dbReference type="KEGG" id="acm:AciX9_2300"/>
<dbReference type="PROSITE" id="PS51257">
    <property type="entry name" value="PROKAR_LIPOPROTEIN"/>
    <property type="match status" value="1"/>
</dbReference>
<evidence type="ECO:0000313" key="2">
    <source>
        <dbReference type="EMBL" id="ADW69337.1"/>
    </source>
</evidence>
<dbReference type="AlphaFoldDB" id="E8X3Q9"/>
<proteinExistence type="predicted"/>
<dbReference type="HOGENOM" id="CLU_1739627_0_0_0"/>
<dbReference type="EMBL" id="CP002480">
    <property type="protein sequence ID" value="ADW69337.1"/>
    <property type="molecule type" value="Genomic_DNA"/>
</dbReference>
<reference evidence="3" key="1">
    <citation type="submission" date="2011-01" db="EMBL/GenBank/DDBJ databases">
        <title>Complete sequence of chromosome of Acidobacterium sp. MP5ACTX9.</title>
        <authorList>
            <consortium name="US DOE Joint Genome Institute"/>
            <person name="Lucas S."/>
            <person name="Copeland A."/>
            <person name="Lapidus A."/>
            <person name="Cheng J.-F."/>
            <person name="Goodwin L."/>
            <person name="Pitluck S."/>
            <person name="Teshima H."/>
            <person name="Detter J.C."/>
            <person name="Han C."/>
            <person name="Tapia R."/>
            <person name="Land M."/>
            <person name="Hauser L."/>
            <person name="Kyrpides N."/>
            <person name="Ivanova N."/>
            <person name="Ovchinnikova G."/>
            <person name="Pagani I."/>
            <person name="Rawat S.R."/>
            <person name="Mannisto M."/>
            <person name="Haggblom M.M."/>
            <person name="Woyke T."/>
        </authorList>
    </citation>
    <scope>NUCLEOTIDE SEQUENCE [LARGE SCALE GENOMIC DNA]</scope>
    <source>
        <strain evidence="3">MP5ACTX9</strain>
    </source>
</reference>
<feature type="chain" id="PRO_5003234139" description="Lipocalin-like domain-containing protein" evidence="1">
    <location>
        <begin position="24"/>
        <end position="153"/>
    </location>
</feature>
<dbReference type="OrthoDB" id="119764at2"/>
<dbReference type="RefSeq" id="WP_013580653.1">
    <property type="nucleotide sequence ID" value="NC_015064.1"/>
</dbReference>
<dbReference type="Proteomes" id="UP000000343">
    <property type="component" value="Chromosome"/>
</dbReference>
<accession>E8X3Q9</accession>
<keyword evidence="1" id="KW-0732">Signal</keyword>
<evidence type="ECO:0000256" key="1">
    <source>
        <dbReference type="SAM" id="SignalP"/>
    </source>
</evidence>
<dbReference type="PaxDb" id="1198114-AciX9_2300"/>
<organism evidence="3">
    <name type="scientific">Granulicella tundricola (strain ATCC BAA-1859 / DSM 23138 / MP5ACTX9)</name>
    <dbReference type="NCBI Taxonomy" id="1198114"/>
    <lineage>
        <taxon>Bacteria</taxon>
        <taxon>Pseudomonadati</taxon>
        <taxon>Acidobacteriota</taxon>
        <taxon>Terriglobia</taxon>
        <taxon>Terriglobales</taxon>
        <taxon>Acidobacteriaceae</taxon>
        <taxon>Granulicella</taxon>
    </lineage>
</organism>
<evidence type="ECO:0000313" key="3">
    <source>
        <dbReference type="Proteomes" id="UP000000343"/>
    </source>
</evidence>
<protein>
    <recommendedName>
        <fullName evidence="4">Lipocalin-like domain-containing protein</fullName>
    </recommendedName>
</protein>
<keyword evidence="3" id="KW-1185">Reference proteome</keyword>
<dbReference type="STRING" id="1198114.AciX9_2300"/>
<sequence>MNKGLLLGAALGLSLACSMPGAAQEKGIWRAASKTAKSITGDVAFGDERISIYFSGYAIAQIRPLTPVEIGAAFDSDSTAGGSGNLYRLSIPGTKKFMHGTTMCGGEETQWLATYSVGKSLQMSFFSGATMPVFTPEALGSSTNLCGTYSYVR</sequence>
<evidence type="ECO:0008006" key="4">
    <source>
        <dbReference type="Google" id="ProtNLM"/>
    </source>
</evidence>